<sequence length="142" mass="15897">RVHFGDRVVQIGKFRLGDVDGKHFSISHSNGKTLVIYRSDSANDPHPVHEGARWDWGLWGKTWPSRNPEMSPMGVSFGDRFIQIGNFRLGDVDGKHFSVAHAGTGKTLMVFQSDGNHGHHHCPADDFTTLGRSMEQCQEMEP</sequence>
<protein>
    <submittedName>
        <fullName evidence="1">Uncharacterized protein</fullName>
    </submittedName>
</protein>
<name>A0A813BY01_9DINO</name>
<dbReference type="AlphaFoldDB" id="A0A813BY01"/>
<accession>A0A813BY01</accession>
<proteinExistence type="predicted"/>
<keyword evidence="2" id="KW-1185">Reference proteome</keyword>
<dbReference type="Proteomes" id="UP000601435">
    <property type="component" value="Unassembled WGS sequence"/>
</dbReference>
<organism evidence="1 2">
    <name type="scientific">Symbiodinium necroappetens</name>
    <dbReference type="NCBI Taxonomy" id="1628268"/>
    <lineage>
        <taxon>Eukaryota</taxon>
        <taxon>Sar</taxon>
        <taxon>Alveolata</taxon>
        <taxon>Dinophyceae</taxon>
        <taxon>Suessiales</taxon>
        <taxon>Symbiodiniaceae</taxon>
        <taxon>Symbiodinium</taxon>
    </lineage>
</organism>
<comment type="caution">
    <text evidence="1">The sequence shown here is derived from an EMBL/GenBank/DDBJ whole genome shotgun (WGS) entry which is preliminary data.</text>
</comment>
<feature type="non-terminal residue" evidence="1">
    <location>
        <position position="142"/>
    </location>
</feature>
<evidence type="ECO:0000313" key="2">
    <source>
        <dbReference type="Proteomes" id="UP000601435"/>
    </source>
</evidence>
<evidence type="ECO:0000313" key="1">
    <source>
        <dbReference type="EMBL" id="CAE7926927.1"/>
    </source>
</evidence>
<reference evidence="1" key="1">
    <citation type="submission" date="2021-02" db="EMBL/GenBank/DDBJ databases">
        <authorList>
            <person name="Dougan E. K."/>
            <person name="Rhodes N."/>
            <person name="Thang M."/>
            <person name="Chan C."/>
        </authorList>
    </citation>
    <scope>NUCLEOTIDE SEQUENCE</scope>
</reference>
<dbReference type="EMBL" id="CAJNJA010080186">
    <property type="protein sequence ID" value="CAE7926927.1"/>
    <property type="molecule type" value="Genomic_DNA"/>
</dbReference>
<dbReference type="OrthoDB" id="405926at2759"/>
<gene>
    <name evidence="1" type="ORF">SNEC2469_LOCUS32130</name>
</gene>